<dbReference type="GO" id="GO:0005829">
    <property type="term" value="C:cytosol"/>
    <property type="evidence" value="ECO:0007669"/>
    <property type="project" value="TreeGrafter"/>
</dbReference>
<dbReference type="RefSeq" id="WP_159822237.1">
    <property type="nucleotide sequence ID" value="NZ_CABWNB010000001.1"/>
</dbReference>
<keyword evidence="3 6" id="KW-0805">Transcription regulation</keyword>
<evidence type="ECO:0000259" key="8">
    <source>
        <dbReference type="Pfam" id="PF20772"/>
    </source>
</evidence>
<protein>
    <recommendedName>
        <fullName evidence="6">Probable transcriptional regulatory protein HNR45_001072</fullName>
    </recommendedName>
</protein>
<dbReference type="InterPro" id="IPR048300">
    <property type="entry name" value="TACO1_YebC-like_2nd/3rd_dom"/>
</dbReference>
<keyword evidence="10" id="KW-1185">Reference proteome</keyword>
<dbReference type="GO" id="GO:0006355">
    <property type="term" value="P:regulation of DNA-templated transcription"/>
    <property type="evidence" value="ECO:0007669"/>
    <property type="project" value="UniProtKB-UniRule"/>
</dbReference>
<dbReference type="PANTHER" id="PTHR12532:SF6">
    <property type="entry name" value="TRANSCRIPTIONAL REGULATORY PROTEIN YEBC-RELATED"/>
    <property type="match status" value="1"/>
</dbReference>
<evidence type="ECO:0000256" key="4">
    <source>
        <dbReference type="ARBA" id="ARBA00023125"/>
    </source>
</evidence>
<dbReference type="Gene3D" id="3.30.70.980">
    <property type="match status" value="2"/>
</dbReference>
<dbReference type="Pfam" id="PF20772">
    <property type="entry name" value="TACO1_YebC_N"/>
    <property type="match status" value="1"/>
</dbReference>
<comment type="caution">
    <text evidence="9">The sequence shown here is derived from an EMBL/GenBank/DDBJ whole genome shotgun (WGS) entry which is preliminary data.</text>
</comment>
<dbReference type="InterPro" id="IPR026564">
    <property type="entry name" value="Transcrip_reg_TACO1-like_dom3"/>
</dbReference>
<dbReference type="InterPro" id="IPR002876">
    <property type="entry name" value="Transcrip_reg_TACO1-like"/>
</dbReference>
<evidence type="ECO:0000313" key="10">
    <source>
        <dbReference type="Proteomes" id="UP000591941"/>
    </source>
</evidence>
<evidence type="ECO:0000256" key="5">
    <source>
        <dbReference type="ARBA" id="ARBA00023163"/>
    </source>
</evidence>
<dbReference type="FunFam" id="1.10.10.200:FF:000002">
    <property type="entry name" value="Probable transcriptional regulatory protein CLM62_37755"/>
    <property type="match status" value="1"/>
</dbReference>
<proteinExistence type="inferred from homology"/>
<gene>
    <name evidence="9" type="ORF">HNR45_001072</name>
</gene>
<dbReference type="InterPro" id="IPR029072">
    <property type="entry name" value="YebC-like"/>
</dbReference>
<keyword evidence="2 6" id="KW-0963">Cytoplasm</keyword>
<evidence type="ECO:0000256" key="1">
    <source>
        <dbReference type="ARBA" id="ARBA00008724"/>
    </source>
</evidence>
<comment type="similarity">
    <text evidence="1 6">Belongs to the TACO1 family.</text>
</comment>
<dbReference type="Pfam" id="PF01709">
    <property type="entry name" value="Transcrip_reg"/>
    <property type="match status" value="1"/>
</dbReference>
<feature type="domain" description="TACO1/YebC-like N-terminal" evidence="8">
    <location>
        <begin position="5"/>
        <end position="75"/>
    </location>
</feature>
<dbReference type="NCBIfam" id="NF009044">
    <property type="entry name" value="PRK12378.1"/>
    <property type="match status" value="1"/>
</dbReference>
<sequence length="246" mass="26944">MSGHSKWSNIKHKKGKNDAIRAKITTKIGKEITVAARLGGADPTGNMRLKLALQKARENNVPKDNIQRAIQKGIGATDGGDYEEITYEGYGPSGVALVVEVMTDNRNRAAADVRHAFSKHGGNLGESGSVTWMFKRKGVFVLPGDAGDEEELMMMALDAGAEDFKNDEDDYEVLTTPENYDAVEKAFQDADIEMTISKITMVPDTTIALDGDDARKMQNLLDALDDLDDVKDVYSNAELPDDEEEE</sequence>
<dbReference type="EMBL" id="JACHHI010000004">
    <property type="protein sequence ID" value="MBB6478019.1"/>
    <property type="molecule type" value="Genomic_DNA"/>
</dbReference>
<name>A0A841R4P8_9FIRM</name>
<dbReference type="Proteomes" id="UP000591941">
    <property type="component" value="Unassembled WGS sequence"/>
</dbReference>
<dbReference type="InterPro" id="IPR049083">
    <property type="entry name" value="TACO1_YebC_N"/>
</dbReference>
<organism evidence="9 10">
    <name type="scientific">Negativicoccus succinicivorans</name>
    <dbReference type="NCBI Taxonomy" id="620903"/>
    <lineage>
        <taxon>Bacteria</taxon>
        <taxon>Bacillati</taxon>
        <taxon>Bacillota</taxon>
        <taxon>Negativicutes</taxon>
        <taxon>Veillonellales</taxon>
        <taxon>Veillonellaceae</taxon>
        <taxon>Negativicoccus</taxon>
    </lineage>
</organism>
<evidence type="ECO:0000259" key="7">
    <source>
        <dbReference type="Pfam" id="PF01709"/>
    </source>
</evidence>
<keyword evidence="4 6" id="KW-0238">DNA-binding</keyword>
<dbReference type="GO" id="GO:0003677">
    <property type="term" value="F:DNA binding"/>
    <property type="evidence" value="ECO:0007669"/>
    <property type="project" value="UniProtKB-UniRule"/>
</dbReference>
<dbReference type="InterPro" id="IPR017856">
    <property type="entry name" value="Integrase-like_N"/>
</dbReference>
<evidence type="ECO:0000256" key="2">
    <source>
        <dbReference type="ARBA" id="ARBA00022490"/>
    </source>
</evidence>
<comment type="subcellular location">
    <subcellularLocation>
        <location evidence="6">Cytoplasm</location>
    </subcellularLocation>
</comment>
<keyword evidence="5 6" id="KW-0804">Transcription</keyword>
<dbReference type="NCBIfam" id="NF001030">
    <property type="entry name" value="PRK00110.1"/>
    <property type="match status" value="1"/>
</dbReference>
<dbReference type="HAMAP" id="MF_00693">
    <property type="entry name" value="Transcrip_reg_TACO1"/>
    <property type="match status" value="1"/>
</dbReference>
<dbReference type="Gene3D" id="1.10.10.200">
    <property type="match status" value="1"/>
</dbReference>
<dbReference type="PANTHER" id="PTHR12532">
    <property type="entry name" value="TRANSLATIONAL ACTIVATOR OF CYTOCHROME C OXIDASE 1"/>
    <property type="match status" value="1"/>
</dbReference>
<reference evidence="9 10" key="1">
    <citation type="submission" date="2020-08" db="EMBL/GenBank/DDBJ databases">
        <title>Genomic Encyclopedia of Type Strains, Phase IV (KMG-IV): sequencing the most valuable type-strain genomes for metagenomic binning, comparative biology and taxonomic classification.</title>
        <authorList>
            <person name="Goeker M."/>
        </authorList>
    </citation>
    <scope>NUCLEOTIDE SEQUENCE [LARGE SCALE GENOMIC DNA]</scope>
    <source>
        <strain evidence="9 10">DSM 21255</strain>
    </source>
</reference>
<dbReference type="GeneID" id="93486338"/>
<dbReference type="SUPFAM" id="SSF75625">
    <property type="entry name" value="YebC-like"/>
    <property type="match status" value="1"/>
</dbReference>
<dbReference type="AlphaFoldDB" id="A0A841R4P8"/>
<accession>A0A841R4P8</accession>
<evidence type="ECO:0000313" key="9">
    <source>
        <dbReference type="EMBL" id="MBB6478019.1"/>
    </source>
</evidence>
<dbReference type="NCBIfam" id="TIGR01033">
    <property type="entry name" value="YebC/PmpR family DNA-binding transcriptional regulator"/>
    <property type="match status" value="1"/>
</dbReference>
<evidence type="ECO:0000256" key="6">
    <source>
        <dbReference type="HAMAP-Rule" id="MF_00693"/>
    </source>
</evidence>
<evidence type="ECO:0000256" key="3">
    <source>
        <dbReference type="ARBA" id="ARBA00023015"/>
    </source>
</evidence>
<dbReference type="OrthoDB" id="9781053at2"/>
<feature type="domain" description="TACO1/YebC-like second and third" evidence="7">
    <location>
        <begin position="82"/>
        <end position="237"/>
    </location>
</feature>